<evidence type="ECO:0000256" key="2">
    <source>
        <dbReference type="ARBA" id="ARBA00023125"/>
    </source>
</evidence>
<feature type="modified residue" description="4-aspartylphosphate" evidence="3">
    <location>
        <position position="58"/>
    </location>
</feature>
<dbReference type="PANTHER" id="PTHR45566">
    <property type="entry name" value="HTH-TYPE TRANSCRIPTIONAL REGULATOR YHJB-RELATED"/>
    <property type="match status" value="1"/>
</dbReference>
<dbReference type="InterPro" id="IPR011006">
    <property type="entry name" value="CheY-like_superfamily"/>
</dbReference>
<evidence type="ECO:0000313" key="7">
    <source>
        <dbReference type="Proteomes" id="UP000640489"/>
    </source>
</evidence>
<dbReference type="PROSITE" id="PS00622">
    <property type="entry name" value="HTH_LUXR_1"/>
    <property type="match status" value="1"/>
</dbReference>
<dbReference type="PROSITE" id="PS50043">
    <property type="entry name" value="HTH_LUXR_2"/>
    <property type="match status" value="1"/>
</dbReference>
<dbReference type="Pfam" id="PF00196">
    <property type="entry name" value="GerE"/>
    <property type="match status" value="1"/>
</dbReference>
<organism evidence="6 7">
    <name type="scientific">Nocardioides islandensis</name>
    <dbReference type="NCBI Taxonomy" id="433663"/>
    <lineage>
        <taxon>Bacteria</taxon>
        <taxon>Bacillati</taxon>
        <taxon>Actinomycetota</taxon>
        <taxon>Actinomycetes</taxon>
        <taxon>Propionibacteriales</taxon>
        <taxon>Nocardioidaceae</taxon>
        <taxon>Nocardioides</taxon>
    </lineage>
</organism>
<evidence type="ECO:0000259" key="4">
    <source>
        <dbReference type="PROSITE" id="PS50043"/>
    </source>
</evidence>
<evidence type="ECO:0000256" key="3">
    <source>
        <dbReference type="PROSITE-ProRule" id="PRU00169"/>
    </source>
</evidence>
<feature type="domain" description="Response regulatory" evidence="5">
    <location>
        <begin position="7"/>
        <end position="127"/>
    </location>
</feature>
<dbReference type="InterPro" id="IPR058245">
    <property type="entry name" value="NreC/VraR/RcsB-like_REC"/>
</dbReference>
<proteinExistence type="predicted"/>
<dbReference type="GO" id="GO:0000160">
    <property type="term" value="P:phosphorelay signal transduction system"/>
    <property type="evidence" value="ECO:0007669"/>
    <property type="project" value="InterPro"/>
</dbReference>
<gene>
    <name evidence="6" type="ORF">ISU07_00820</name>
</gene>
<dbReference type="InterPro" id="IPR016032">
    <property type="entry name" value="Sig_transdc_resp-reg_C-effctor"/>
</dbReference>
<evidence type="ECO:0000256" key="1">
    <source>
        <dbReference type="ARBA" id="ARBA00022553"/>
    </source>
</evidence>
<dbReference type="Gene3D" id="3.40.50.2300">
    <property type="match status" value="1"/>
</dbReference>
<dbReference type="AlphaFoldDB" id="A0A930YCF8"/>
<accession>A0A930YCF8</accession>
<dbReference type="CDD" id="cd06170">
    <property type="entry name" value="LuxR_C_like"/>
    <property type="match status" value="1"/>
</dbReference>
<dbReference type="SUPFAM" id="SSF52172">
    <property type="entry name" value="CheY-like"/>
    <property type="match status" value="1"/>
</dbReference>
<dbReference type="Pfam" id="PF00072">
    <property type="entry name" value="Response_reg"/>
    <property type="match status" value="1"/>
</dbReference>
<dbReference type="InterPro" id="IPR001789">
    <property type="entry name" value="Sig_transdc_resp-reg_receiver"/>
</dbReference>
<name>A0A930YCF8_9ACTN</name>
<dbReference type="Proteomes" id="UP000640489">
    <property type="component" value="Unassembled WGS sequence"/>
</dbReference>
<dbReference type="PROSITE" id="PS50110">
    <property type="entry name" value="RESPONSE_REGULATORY"/>
    <property type="match status" value="1"/>
</dbReference>
<dbReference type="SUPFAM" id="SSF46894">
    <property type="entry name" value="C-terminal effector domain of the bipartite response regulators"/>
    <property type="match status" value="1"/>
</dbReference>
<protein>
    <submittedName>
        <fullName evidence="6">Response regulator transcription factor</fullName>
    </submittedName>
</protein>
<dbReference type="SMART" id="SM00421">
    <property type="entry name" value="HTH_LUXR"/>
    <property type="match status" value="1"/>
</dbReference>
<dbReference type="SMART" id="SM00448">
    <property type="entry name" value="REC"/>
    <property type="match status" value="1"/>
</dbReference>
<comment type="caution">
    <text evidence="6">The sequence shown here is derived from an EMBL/GenBank/DDBJ whole genome shotgun (WGS) entry which is preliminary data.</text>
</comment>
<dbReference type="PRINTS" id="PR00038">
    <property type="entry name" value="HTHLUXR"/>
</dbReference>
<feature type="domain" description="HTH luxR-type" evidence="4">
    <location>
        <begin position="149"/>
        <end position="220"/>
    </location>
</feature>
<keyword evidence="1 3" id="KW-0597">Phosphoprotein</keyword>
<dbReference type="EMBL" id="JADKPN010000001">
    <property type="protein sequence ID" value="MBF4761653.1"/>
    <property type="molecule type" value="Genomic_DNA"/>
</dbReference>
<evidence type="ECO:0000313" key="6">
    <source>
        <dbReference type="EMBL" id="MBF4761653.1"/>
    </source>
</evidence>
<dbReference type="CDD" id="cd17535">
    <property type="entry name" value="REC_NarL-like"/>
    <property type="match status" value="1"/>
</dbReference>
<keyword evidence="2" id="KW-0238">DNA-binding</keyword>
<reference evidence="6" key="1">
    <citation type="submission" date="2020-11" db="EMBL/GenBank/DDBJ databases">
        <title>Nocardioides sp. nov., isolated from Soil of Cynanchum wilfordii Hemsley rhizosphere.</title>
        <authorList>
            <person name="Lee J.-S."/>
            <person name="Suh M.K."/>
            <person name="Kim J.-S."/>
        </authorList>
    </citation>
    <scope>NUCLEOTIDE SEQUENCE</scope>
    <source>
        <strain evidence="6">KCTC 19275</strain>
    </source>
</reference>
<dbReference type="RefSeq" id="WP_194704859.1">
    <property type="nucleotide sequence ID" value="NZ_JADKPN010000001.1"/>
</dbReference>
<evidence type="ECO:0000259" key="5">
    <source>
        <dbReference type="PROSITE" id="PS50110"/>
    </source>
</evidence>
<dbReference type="GO" id="GO:0003677">
    <property type="term" value="F:DNA binding"/>
    <property type="evidence" value="ECO:0007669"/>
    <property type="project" value="UniProtKB-KW"/>
</dbReference>
<sequence length="222" mass="23422">MSLARPRVLVADDAVLVREGVVQLLRAGGCEVLAALEDADGVRSALASTGDVDALVLDIRMPPTHTDEGLALLERLRADGVRTGVLLLSMYASPTLALRALSAGGATGYLLKDRVRDGGALVDAVRTVARGGTVVDPEVVALMLRASTGASRLDALSEREREVLGLMAEGRSNQGIAKELHLAVKTVDSHVEHLLTKMGLEASVDEHRRVLAVLEVLRALDA</sequence>
<keyword evidence="7" id="KW-1185">Reference proteome</keyword>
<dbReference type="InterPro" id="IPR051015">
    <property type="entry name" value="EvgA-like"/>
</dbReference>
<dbReference type="GO" id="GO:0006355">
    <property type="term" value="P:regulation of DNA-templated transcription"/>
    <property type="evidence" value="ECO:0007669"/>
    <property type="project" value="InterPro"/>
</dbReference>
<dbReference type="PANTHER" id="PTHR45566:SF2">
    <property type="entry name" value="NARL SUBFAMILY"/>
    <property type="match status" value="1"/>
</dbReference>
<dbReference type="InterPro" id="IPR000792">
    <property type="entry name" value="Tscrpt_reg_LuxR_C"/>
</dbReference>